<gene>
    <name evidence="4" type="ORF">JIN87_26225</name>
</gene>
<dbReference type="InterPro" id="IPR000866">
    <property type="entry name" value="AhpC/TSA"/>
</dbReference>
<dbReference type="RefSeq" id="WP_200359342.1">
    <property type="nucleotide sequence ID" value="NZ_JAENIL010000086.1"/>
</dbReference>
<evidence type="ECO:0000256" key="2">
    <source>
        <dbReference type="SAM" id="SignalP"/>
    </source>
</evidence>
<feature type="chain" id="PRO_5036897635" evidence="2">
    <location>
        <begin position="25"/>
        <end position="158"/>
    </location>
</feature>
<dbReference type="InterPro" id="IPR017937">
    <property type="entry name" value="Thioredoxin_CS"/>
</dbReference>
<sequence length="158" mass="17572">MKKTTLVAALLITLLGFAFTMADAADKFVGKPGPEFHVEEWVSSQADTDGKYILIDFWATWCGPCVRGIPHMNELHSQFKDKVAIVAVSRESRDKVEAMKNPVMDYYSAIDSQGRMGRFFEIRSIPHVVLMDPDGIVLWKGHPGGLSKSKLKSLISDS</sequence>
<dbReference type="PANTHER" id="PTHR42852">
    <property type="entry name" value="THIOL:DISULFIDE INTERCHANGE PROTEIN DSBE"/>
    <property type="match status" value="1"/>
</dbReference>
<proteinExistence type="predicted"/>
<dbReference type="Pfam" id="PF00578">
    <property type="entry name" value="AhpC-TSA"/>
    <property type="match status" value="1"/>
</dbReference>
<dbReference type="GO" id="GO:0016491">
    <property type="term" value="F:oxidoreductase activity"/>
    <property type="evidence" value="ECO:0007669"/>
    <property type="project" value="InterPro"/>
</dbReference>
<evidence type="ECO:0000259" key="3">
    <source>
        <dbReference type="PROSITE" id="PS51352"/>
    </source>
</evidence>
<dbReference type="PROSITE" id="PS51352">
    <property type="entry name" value="THIOREDOXIN_2"/>
    <property type="match status" value="1"/>
</dbReference>
<organism evidence="4 5">
    <name type="scientific">Pelagicoccus mobilis</name>
    <dbReference type="NCBI Taxonomy" id="415221"/>
    <lineage>
        <taxon>Bacteria</taxon>
        <taxon>Pseudomonadati</taxon>
        <taxon>Verrucomicrobiota</taxon>
        <taxon>Opitutia</taxon>
        <taxon>Puniceicoccales</taxon>
        <taxon>Pelagicoccaceae</taxon>
        <taxon>Pelagicoccus</taxon>
    </lineage>
</organism>
<dbReference type="CDD" id="cd02966">
    <property type="entry name" value="TlpA_like_family"/>
    <property type="match status" value="1"/>
</dbReference>
<keyword evidence="1" id="KW-0676">Redox-active center</keyword>
<dbReference type="PROSITE" id="PS00194">
    <property type="entry name" value="THIOREDOXIN_1"/>
    <property type="match status" value="1"/>
</dbReference>
<feature type="domain" description="Thioredoxin" evidence="3">
    <location>
        <begin position="27"/>
        <end position="158"/>
    </location>
</feature>
<dbReference type="EMBL" id="JAENIL010000086">
    <property type="protein sequence ID" value="MBK1880410.1"/>
    <property type="molecule type" value="Genomic_DNA"/>
</dbReference>
<dbReference type="InterPro" id="IPR036249">
    <property type="entry name" value="Thioredoxin-like_sf"/>
</dbReference>
<accession>A0A934S3A8</accession>
<dbReference type="GO" id="GO:0016209">
    <property type="term" value="F:antioxidant activity"/>
    <property type="evidence" value="ECO:0007669"/>
    <property type="project" value="InterPro"/>
</dbReference>
<dbReference type="Proteomes" id="UP000617628">
    <property type="component" value="Unassembled WGS sequence"/>
</dbReference>
<dbReference type="InterPro" id="IPR050553">
    <property type="entry name" value="Thioredoxin_ResA/DsbE_sf"/>
</dbReference>
<feature type="signal peptide" evidence="2">
    <location>
        <begin position="1"/>
        <end position="24"/>
    </location>
</feature>
<reference evidence="4" key="1">
    <citation type="submission" date="2021-01" db="EMBL/GenBank/DDBJ databases">
        <title>Modified the classification status of verrucomicrobia.</title>
        <authorList>
            <person name="Feng X."/>
        </authorList>
    </citation>
    <scope>NUCLEOTIDE SEQUENCE</scope>
    <source>
        <strain evidence="4">KCTC 13126</strain>
    </source>
</reference>
<dbReference type="PANTHER" id="PTHR42852:SF13">
    <property type="entry name" value="PROTEIN DIPZ"/>
    <property type="match status" value="1"/>
</dbReference>
<keyword evidence="5" id="KW-1185">Reference proteome</keyword>
<dbReference type="SUPFAM" id="SSF52833">
    <property type="entry name" value="Thioredoxin-like"/>
    <property type="match status" value="1"/>
</dbReference>
<comment type="caution">
    <text evidence="4">The sequence shown here is derived from an EMBL/GenBank/DDBJ whole genome shotgun (WGS) entry which is preliminary data.</text>
</comment>
<dbReference type="AlphaFoldDB" id="A0A934S3A8"/>
<dbReference type="Gene3D" id="3.40.30.10">
    <property type="entry name" value="Glutaredoxin"/>
    <property type="match status" value="1"/>
</dbReference>
<protein>
    <submittedName>
        <fullName evidence="4">Redoxin domain-containing protein</fullName>
    </submittedName>
</protein>
<keyword evidence="2" id="KW-0732">Signal</keyword>
<dbReference type="InterPro" id="IPR013766">
    <property type="entry name" value="Thioredoxin_domain"/>
</dbReference>
<evidence type="ECO:0000313" key="4">
    <source>
        <dbReference type="EMBL" id="MBK1880410.1"/>
    </source>
</evidence>
<name>A0A934S3A8_9BACT</name>
<evidence type="ECO:0000313" key="5">
    <source>
        <dbReference type="Proteomes" id="UP000617628"/>
    </source>
</evidence>
<evidence type="ECO:0000256" key="1">
    <source>
        <dbReference type="ARBA" id="ARBA00023284"/>
    </source>
</evidence>